<dbReference type="AlphaFoldDB" id="A0AA88DXP2"/>
<evidence type="ECO:0000313" key="3">
    <source>
        <dbReference type="EMBL" id="GMN63900.1"/>
    </source>
</evidence>
<evidence type="ECO:0000313" key="4">
    <source>
        <dbReference type="Proteomes" id="UP001187192"/>
    </source>
</evidence>
<feature type="compositionally biased region" description="Low complexity" evidence="1">
    <location>
        <begin position="1"/>
        <end position="19"/>
    </location>
</feature>
<protein>
    <recommendedName>
        <fullName evidence="2">UBC core domain-containing protein</fullName>
    </recommendedName>
</protein>
<feature type="region of interest" description="Disordered" evidence="1">
    <location>
        <begin position="1"/>
        <end position="23"/>
    </location>
</feature>
<gene>
    <name evidence="3" type="ORF">TIFTF001_032972</name>
</gene>
<accession>A0AA88DXP2</accession>
<dbReference type="Gene3D" id="3.10.110.10">
    <property type="entry name" value="Ubiquitin Conjugating Enzyme"/>
    <property type="match status" value="1"/>
</dbReference>
<dbReference type="SUPFAM" id="SSF54495">
    <property type="entry name" value="UBC-like"/>
    <property type="match status" value="1"/>
</dbReference>
<dbReference type="Proteomes" id="UP001187192">
    <property type="component" value="Unassembled WGS sequence"/>
</dbReference>
<dbReference type="PANTHER" id="PTHR24068">
    <property type="entry name" value="UBIQUITIN-CONJUGATING ENZYME E2"/>
    <property type="match status" value="1"/>
</dbReference>
<dbReference type="Pfam" id="PF00179">
    <property type="entry name" value="UQ_con"/>
    <property type="match status" value="1"/>
</dbReference>
<dbReference type="SMART" id="SM00212">
    <property type="entry name" value="UBCc"/>
    <property type="match status" value="1"/>
</dbReference>
<evidence type="ECO:0000256" key="1">
    <source>
        <dbReference type="SAM" id="MobiDB-lite"/>
    </source>
</evidence>
<organism evidence="3 4">
    <name type="scientific">Ficus carica</name>
    <name type="common">Common fig</name>
    <dbReference type="NCBI Taxonomy" id="3494"/>
    <lineage>
        <taxon>Eukaryota</taxon>
        <taxon>Viridiplantae</taxon>
        <taxon>Streptophyta</taxon>
        <taxon>Embryophyta</taxon>
        <taxon>Tracheophyta</taxon>
        <taxon>Spermatophyta</taxon>
        <taxon>Magnoliopsida</taxon>
        <taxon>eudicotyledons</taxon>
        <taxon>Gunneridae</taxon>
        <taxon>Pentapetalae</taxon>
        <taxon>rosids</taxon>
        <taxon>fabids</taxon>
        <taxon>Rosales</taxon>
        <taxon>Moraceae</taxon>
        <taxon>Ficeae</taxon>
        <taxon>Ficus</taxon>
    </lineage>
</organism>
<proteinExistence type="predicted"/>
<evidence type="ECO:0000259" key="2">
    <source>
        <dbReference type="PROSITE" id="PS50127"/>
    </source>
</evidence>
<sequence length="139" mass="15598">MGFLSSLKLFSSPKSSSTSHANDKMKIDEMARFKEFGAKRIRKELEKSNEDPLTHCSYGVVGKGSDDIFRLQGAINIMRPCDTPFEGGLFFLSIELPYNYPFGPPKITFQTKVFHPNLGADGKIQIDILGKKLEPLMDH</sequence>
<dbReference type="EMBL" id="BTGU01000162">
    <property type="protein sequence ID" value="GMN63900.1"/>
    <property type="molecule type" value="Genomic_DNA"/>
</dbReference>
<dbReference type="InterPro" id="IPR000608">
    <property type="entry name" value="UBC"/>
</dbReference>
<keyword evidence="4" id="KW-1185">Reference proteome</keyword>
<dbReference type="InterPro" id="IPR016135">
    <property type="entry name" value="UBQ-conjugating_enzyme/RWD"/>
</dbReference>
<dbReference type="PROSITE" id="PS50127">
    <property type="entry name" value="UBC_2"/>
    <property type="match status" value="1"/>
</dbReference>
<reference evidence="3" key="1">
    <citation type="submission" date="2023-07" db="EMBL/GenBank/DDBJ databases">
        <title>draft genome sequence of fig (Ficus carica).</title>
        <authorList>
            <person name="Takahashi T."/>
            <person name="Nishimura K."/>
        </authorList>
    </citation>
    <scope>NUCLEOTIDE SEQUENCE</scope>
</reference>
<feature type="domain" description="UBC core" evidence="2">
    <location>
        <begin position="36"/>
        <end position="139"/>
    </location>
</feature>
<name>A0AA88DXP2_FICCA</name>
<comment type="caution">
    <text evidence="3">The sequence shown here is derived from an EMBL/GenBank/DDBJ whole genome shotgun (WGS) entry which is preliminary data.</text>
</comment>